<organism evidence="7 8">
    <name type="scientific">Palleronia aestuarii</name>
    <dbReference type="NCBI Taxonomy" id="568105"/>
    <lineage>
        <taxon>Bacteria</taxon>
        <taxon>Pseudomonadati</taxon>
        <taxon>Pseudomonadota</taxon>
        <taxon>Alphaproteobacteria</taxon>
        <taxon>Rhodobacterales</taxon>
        <taxon>Roseobacteraceae</taxon>
        <taxon>Palleronia</taxon>
    </lineage>
</organism>
<accession>A0A2W7P376</accession>
<evidence type="ECO:0000313" key="8">
    <source>
        <dbReference type="Proteomes" id="UP000248916"/>
    </source>
</evidence>
<keyword evidence="8" id="KW-1185">Reference proteome</keyword>
<protein>
    <recommendedName>
        <fullName evidence="4">Large ribosomal subunit protein bL21</fullName>
    </recommendedName>
</protein>
<reference evidence="7 8" key="1">
    <citation type="submission" date="2018-06" db="EMBL/GenBank/DDBJ databases">
        <title>Genomic Encyclopedia of Archaeal and Bacterial Type Strains, Phase II (KMG-II): from individual species to whole genera.</title>
        <authorList>
            <person name="Goeker M."/>
        </authorList>
    </citation>
    <scope>NUCLEOTIDE SEQUENCE [LARGE SCALE GENOMIC DNA]</scope>
    <source>
        <strain evidence="7 8">DSM 22009</strain>
    </source>
</reference>
<keyword evidence="4 5" id="KW-0694">RNA-binding</keyword>
<evidence type="ECO:0000256" key="6">
    <source>
        <dbReference type="SAM" id="MobiDB-lite"/>
    </source>
</evidence>
<dbReference type="PANTHER" id="PTHR21349:SF0">
    <property type="entry name" value="LARGE RIBOSOMAL SUBUNIT PROTEIN BL21M"/>
    <property type="match status" value="1"/>
</dbReference>
<dbReference type="Gene3D" id="1.10.150.20">
    <property type="entry name" value="5' to 3' exonuclease, C-terminal subdomain"/>
    <property type="match status" value="1"/>
</dbReference>
<dbReference type="GO" id="GO:1990904">
    <property type="term" value="C:ribonucleoprotein complex"/>
    <property type="evidence" value="ECO:0007669"/>
    <property type="project" value="UniProtKB-KW"/>
</dbReference>
<evidence type="ECO:0000256" key="5">
    <source>
        <dbReference type="RuleBase" id="RU000562"/>
    </source>
</evidence>
<dbReference type="InterPro" id="IPR036164">
    <property type="entry name" value="bL21-like_sf"/>
</dbReference>
<dbReference type="EMBL" id="QKZL01000001">
    <property type="protein sequence ID" value="PZX19876.1"/>
    <property type="molecule type" value="Genomic_DNA"/>
</dbReference>
<name>A0A2W7P376_9RHOB</name>
<dbReference type="Pfam" id="PF14520">
    <property type="entry name" value="HHH_5"/>
    <property type="match status" value="1"/>
</dbReference>
<dbReference type="SUPFAM" id="SSF141091">
    <property type="entry name" value="L21p-like"/>
    <property type="match status" value="1"/>
</dbReference>
<evidence type="ECO:0000313" key="7">
    <source>
        <dbReference type="EMBL" id="PZX19876.1"/>
    </source>
</evidence>
<dbReference type="PANTHER" id="PTHR21349">
    <property type="entry name" value="50S RIBOSOMAL PROTEIN L21"/>
    <property type="match status" value="1"/>
</dbReference>
<gene>
    <name evidence="4" type="primary">rplU</name>
    <name evidence="7" type="ORF">LX81_00340</name>
</gene>
<dbReference type="GO" id="GO:0006412">
    <property type="term" value="P:translation"/>
    <property type="evidence" value="ECO:0007669"/>
    <property type="project" value="UniProtKB-UniRule"/>
</dbReference>
<keyword evidence="4 5" id="KW-0699">rRNA-binding</keyword>
<comment type="function">
    <text evidence="4 5">This protein binds to 23S rRNA in the presence of protein L20.</text>
</comment>
<dbReference type="HAMAP" id="MF_01363">
    <property type="entry name" value="Ribosomal_bL21"/>
    <property type="match status" value="1"/>
</dbReference>
<comment type="caution">
    <text evidence="7">The sequence shown here is derived from an EMBL/GenBank/DDBJ whole genome shotgun (WGS) entry which is preliminary data.</text>
</comment>
<evidence type="ECO:0000256" key="4">
    <source>
        <dbReference type="HAMAP-Rule" id="MF_01363"/>
    </source>
</evidence>
<dbReference type="AlphaFoldDB" id="A0A2W7P376"/>
<comment type="subunit">
    <text evidence="4">Part of the 50S ribosomal subunit. Contacts protein L20.</text>
</comment>
<feature type="region of interest" description="Disordered" evidence="6">
    <location>
        <begin position="181"/>
        <end position="216"/>
    </location>
</feature>
<dbReference type="InterPro" id="IPR001787">
    <property type="entry name" value="Ribosomal_bL21"/>
</dbReference>
<keyword evidence="2 4" id="KW-0689">Ribosomal protein</keyword>
<dbReference type="Pfam" id="PF00829">
    <property type="entry name" value="Ribosomal_L21p"/>
    <property type="match status" value="1"/>
</dbReference>
<dbReference type="NCBIfam" id="NF008915">
    <property type="entry name" value="PRK12278.1-1"/>
    <property type="match status" value="1"/>
</dbReference>
<dbReference type="GO" id="GO:0019843">
    <property type="term" value="F:rRNA binding"/>
    <property type="evidence" value="ECO:0007669"/>
    <property type="project" value="UniProtKB-UniRule"/>
</dbReference>
<dbReference type="NCBIfam" id="NF008916">
    <property type="entry name" value="PRK12278.1-4"/>
    <property type="match status" value="1"/>
</dbReference>
<dbReference type="GO" id="GO:0005840">
    <property type="term" value="C:ribosome"/>
    <property type="evidence" value="ECO:0007669"/>
    <property type="project" value="UniProtKB-KW"/>
</dbReference>
<feature type="compositionally biased region" description="Basic and acidic residues" evidence="6">
    <location>
        <begin position="181"/>
        <end position="191"/>
    </location>
</feature>
<dbReference type="GO" id="GO:0003735">
    <property type="term" value="F:structural constituent of ribosome"/>
    <property type="evidence" value="ECO:0007669"/>
    <property type="project" value="InterPro"/>
</dbReference>
<dbReference type="InterPro" id="IPR028909">
    <property type="entry name" value="bL21-like"/>
</dbReference>
<sequence length="278" mass="29939">MRPCGIVESSPRGGGIIALRQGALSEVGLGPRDAWHMAADRRMRIEREDKMFAVLKTGGKQYRVQSGDVLRVEKIAADAGETVQFNDILMVGSTIGTPLVDGAGVQAQVIEQIKDKKVIHFVKRRRKHGSKRTKGHRQQLTLLRIGDILESGAGDSGVKAAIGAGIAGYTGVAADKGQYAKNRDEKSEMKKRVATGGAEEKSAETASAPASGDDLKKLSGVGPALEKKLLEAGVTSFAQIAAWTEADIAEWDEKLSFKGRIEREGWVDQAKQFEAEKE</sequence>
<evidence type="ECO:0000256" key="1">
    <source>
        <dbReference type="ARBA" id="ARBA00008563"/>
    </source>
</evidence>
<comment type="similarity">
    <text evidence="1 4 5">Belongs to the bacterial ribosomal protein bL21 family.</text>
</comment>
<dbReference type="NCBIfam" id="TIGR00061">
    <property type="entry name" value="L21"/>
    <property type="match status" value="1"/>
</dbReference>
<keyword evidence="3 4" id="KW-0687">Ribonucleoprotein</keyword>
<proteinExistence type="inferred from homology"/>
<dbReference type="GO" id="GO:0005737">
    <property type="term" value="C:cytoplasm"/>
    <property type="evidence" value="ECO:0007669"/>
    <property type="project" value="UniProtKB-ARBA"/>
</dbReference>
<dbReference type="Proteomes" id="UP000248916">
    <property type="component" value="Unassembled WGS sequence"/>
</dbReference>
<evidence type="ECO:0000256" key="2">
    <source>
        <dbReference type="ARBA" id="ARBA00022980"/>
    </source>
</evidence>
<evidence type="ECO:0000256" key="3">
    <source>
        <dbReference type="ARBA" id="ARBA00023274"/>
    </source>
</evidence>